<sequence length="197" mass="22659">MTTIYFVRHAHSSYTPDELKRPLSPAGLSDAEQVTKILQNEPINVAISSPYKRAVQTIAGISEHFNIPIREEVELRERLLSAYPLEDFEIAVRTVWEDPSFSWPGGESNKEAQRRGVNCLLHLLEQYEGKSIVIGTHGNIMALIMQHFDPKYDFAFWQSLSMPDIYKLVFSQHTLLSVERLWEVKNNEVSLAWSLRT</sequence>
<dbReference type="Pfam" id="PF00300">
    <property type="entry name" value="His_Phos_1"/>
    <property type="match status" value="1"/>
</dbReference>
<proteinExistence type="predicted"/>
<dbReference type="PANTHER" id="PTHR48100:SF59">
    <property type="entry name" value="ADENOSYLCOBALAMIN_ALPHA-RIBAZOLE PHOSPHATASE"/>
    <property type="match status" value="1"/>
</dbReference>
<keyword evidence="1" id="KW-0378">Hydrolase</keyword>
<dbReference type="GO" id="GO:0016787">
    <property type="term" value="F:hydrolase activity"/>
    <property type="evidence" value="ECO:0007669"/>
    <property type="project" value="UniProtKB-KW"/>
</dbReference>
<organism evidence="1 2">
    <name type="scientific">Ectobacillus antri</name>
    <dbReference type="NCBI Taxonomy" id="2486280"/>
    <lineage>
        <taxon>Bacteria</taxon>
        <taxon>Bacillati</taxon>
        <taxon>Bacillota</taxon>
        <taxon>Bacilli</taxon>
        <taxon>Bacillales</taxon>
        <taxon>Bacillaceae</taxon>
        <taxon>Ectobacillus</taxon>
    </lineage>
</organism>
<comment type="caution">
    <text evidence="1">The sequence shown here is derived from an EMBL/GenBank/DDBJ whole genome shotgun (WGS) entry which is preliminary data.</text>
</comment>
<dbReference type="CDD" id="cd07067">
    <property type="entry name" value="HP_PGM_like"/>
    <property type="match status" value="1"/>
</dbReference>
<keyword evidence="2" id="KW-1185">Reference proteome</keyword>
<accession>A0ABT6H3Z1</accession>
<evidence type="ECO:0000313" key="2">
    <source>
        <dbReference type="Proteomes" id="UP001218246"/>
    </source>
</evidence>
<dbReference type="PANTHER" id="PTHR48100">
    <property type="entry name" value="BROAD-SPECIFICITY PHOSPHATASE YOR283W-RELATED"/>
    <property type="match status" value="1"/>
</dbReference>
<dbReference type="Gene3D" id="3.40.50.1240">
    <property type="entry name" value="Phosphoglycerate mutase-like"/>
    <property type="match status" value="1"/>
</dbReference>
<dbReference type="Proteomes" id="UP001218246">
    <property type="component" value="Unassembled WGS sequence"/>
</dbReference>
<dbReference type="RefSeq" id="WP_124563133.1">
    <property type="nucleotide sequence ID" value="NZ_JARRRY010000005.1"/>
</dbReference>
<gene>
    <name evidence="1" type="ORF">P6P90_08785</name>
</gene>
<dbReference type="EMBL" id="JARULN010000006">
    <property type="protein sequence ID" value="MDG5754067.1"/>
    <property type="molecule type" value="Genomic_DNA"/>
</dbReference>
<dbReference type="InterPro" id="IPR050275">
    <property type="entry name" value="PGM_Phosphatase"/>
</dbReference>
<dbReference type="InterPro" id="IPR029033">
    <property type="entry name" value="His_PPase_superfam"/>
</dbReference>
<dbReference type="InterPro" id="IPR013078">
    <property type="entry name" value="His_Pase_superF_clade-1"/>
</dbReference>
<dbReference type="SUPFAM" id="SSF53254">
    <property type="entry name" value="Phosphoglycerate mutase-like"/>
    <property type="match status" value="1"/>
</dbReference>
<name>A0ABT6H3Z1_9BACI</name>
<protein>
    <submittedName>
        <fullName evidence="1">Histidine phosphatase family protein</fullName>
        <ecNumber evidence="1">3.1.3.-</ecNumber>
    </submittedName>
</protein>
<evidence type="ECO:0000313" key="1">
    <source>
        <dbReference type="EMBL" id="MDG5754067.1"/>
    </source>
</evidence>
<dbReference type="EC" id="3.1.3.-" evidence="1"/>
<dbReference type="SMART" id="SM00855">
    <property type="entry name" value="PGAM"/>
    <property type="match status" value="1"/>
</dbReference>
<reference evidence="1 2" key="1">
    <citation type="submission" date="2023-04" db="EMBL/GenBank/DDBJ databases">
        <title>Ectobacillus antri isolated from activated sludge.</title>
        <authorList>
            <person name="Yan P."/>
            <person name="Liu X."/>
        </authorList>
    </citation>
    <scope>NUCLEOTIDE SEQUENCE [LARGE SCALE GENOMIC DNA]</scope>
    <source>
        <strain evidence="1 2">C18H</strain>
    </source>
</reference>